<dbReference type="STRING" id="576117.SAMN04488138_1224"/>
<evidence type="ECO:0000259" key="4">
    <source>
        <dbReference type="PROSITE" id="PS51462"/>
    </source>
</evidence>
<dbReference type="Proteomes" id="UP000183299">
    <property type="component" value="Unassembled WGS sequence"/>
</dbReference>
<dbReference type="Pfam" id="PF00293">
    <property type="entry name" value="NUDIX"/>
    <property type="match status" value="1"/>
</dbReference>
<dbReference type="InterPro" id="IPR000086">
    <property type="entry name" value="NUDIX_hydrolase_dom"/>
</dbReference>
<proteinExistence type="inferred from homology"/>
<dbReference type="CDD" id="cd04684">
    <property type="entry name" value="NUDIX_Hydrolase"/>
    <property type="match status" value="1"/>
</dbReference>
<evidence type="ECO:0000256" key="3">
    <source>
        <dbReference type="RuleBase" id="RU003476"/>
    </source>
</evidence>
<keyword evidence="2 3" id="KW-0378">Hydrolase</keyword>
<organism evidence="5 6">
    <name type="scientific">Celeribacter halophilus</name>
    <dbReference type="NCBI Taxonomy" id="576117"/>
    <lineage>
        <taxon>Bacteria</taxon>
        <taxon>Pseudomonadati</taxon>
        <taxon>Pseudomonadota</taxon>
        <taxon>Alphaproteobacteria</taxon>
        <taxon>Rhodobacterales</taxon>
        <taxon>Roseobacteraceae</taxon>
        <taxon>Celeribacter</taxon>
    </lineage>
</organism>
<dbReference type="PANTHER" id="PTHR43046">
    <property type="entry name" value="GDP-MANNOSE MANNOSYL HYDROLASE"/>
    <property type="match status" value="1"/>
</dbReference>
<protein>
    <submittedName>
        <fullName evidence="5">8-oxo-dGTP diphosphatase</fullName>
    </submittedName>
</protein>
<dbReference type="PROSITE" id="PS51462">
    <property type="entry name" value="NUDIX"/>
    <property type="match status" value="1"/>
</dbReference>
<dbReference type="PROSITE" id="PS00893">
    <property type="entry name" value="NUDIX_BOX"/>
    <property type="match status" value="1"/>
</dbReference>
<comment type="cofactor">
    <cofactor evidence="1">
        <name>Mg(2+)</name>
        <dbReference type="ChEBI" id="CHEBI:18420"/>
    </cofactor>
</comment>
<sequence length="143" mass="16320">MRRYGEPRISGKPYRARPGAYAILPRGGRVLLTYQAGIHHEFQLPGGGIDPGESPIHALHREVYEETGWRIAKPRFLGAFRRFVFMPEYNLWAEKICHIYHALPVRKLGDPIEPDHSVHWVGPELAIDTLGNPGDRAFLQFLL</sequence>
<dbReference type="InterPro" id="IPR020084">
    <property type="entry name" value="NUDIX_hydrolase_CS"/>
</dbReference>
<comment type="similarity">
    <text evidence="3">Belongs to the Nudix hydrolase family.</text>
</comment>
<dbReference type="InterPro" id="IPR020476">
    <property type="entry name" value="Nudix_hydrolase"/>
</dbReference>
<dbReference type="SUPFAM" id="SSF55811">
    <property type="entry name" value="Nudix"/>
    <property type="match status" value="1"/>
</dbReference>
<keyword evidence="6" id="KW-1185">Reference proteome</keyword>
<evidence type="ECO:0000313" key="5">
    <source>
        <dbReference type="EMBL" id="SFK03701.1"/>
    </source>
</evidence>
<feature type="domain" description="Nudix hydrolase" evidence="4">
    <location>
        <begin position="13"/>
        <end position="143"/>
    </location>
</feature>
<evidence type="ECO:0000256" key="1">
    <source>
        <dbReference type="ARBA" id="ARBA00001946"/>
    </source>
</evidence>
<evidence type="ECO:0000256" key="2">
    <source>
        <dbReference type="ARBA" id="ARBA00022801"/>
    </source>
</evidence>
<dbReference type="Gene3D" id="3.90.79.10">
    <property type="entry name" value="Nucleoside Triphosphate Pyrophosphohydrolase"/>
    <property type="match status" value="1"/>
</dbReference>
<dbReference type="AlphaFoldDB" id="A0A1I3WB72"/>
<accession>A0A1I3WB72</accession>
<evidence type="ECO:0000313" key="6">
    <source>
        <dbReference type="Proteomes" id="UP000183299"/>
    </source>
</evidence>
<dbReference type="EMBL" id="FORY01000022">
    <property type="protein sequence ID" value="SFK03701.1"/>
    <property type="molecule type" value="Genomic_DNA"/>
</dbReference>
<dbReference type="InterPro" id="IPR015797">
    <property type="entry name" value="NUDIX_hydrolase-like_dom_sf"/>
</dbReference>
<gene>
    <name evidence="5" type="ORF">SAMN04488138_1224</name>
</gene>
<reference evidence="5 6" key="1">
    <citation type="submission" date="2016-10" db="EMBL/GenBank/DDBJ databases">
        <authorList>
            <person name="de Groot N.N."/>
        </authorList>
    </citation>
    <scope>NUCLEOTIDE SEQUENCE [LARGE SCALE GENOMIC DNA]</scope>
    <source>
        <strain evidence="5 6">CGMCC 1.8891</strain>
    </source>
</reference>
<name>A0A1I3WB72_9RHOB</name>
<dbReference type="PRINTS" id="PR00502">
    <property type="entry name" value="NUDIXFAMILY"/>
</dbReference>
<dbReference type="PANTHER" id="PTHR43046:SF14">
    <property type="entry name" value="MUTT_NUDIX FAMILY PROTEIN"/>
    <property type="match status" value="1"/>
</dbReference>
<dbReference type="GO" id="GO:0016787">
    <property type="term" value="F:hydrolase activity"/>
    <property type="evidence" value="ECO:0007669"/>
    <property type="project" value="UniProtKB-KW"/>
</dbReference>